<dbReference type="RefSeq" id="XP_004634731.2">
    <property type="nucleotide sequence ID" value="XM_004634674.2"/>
</dbReference>
<dbReference type="GO" id="GO:0005576">
    <property type="term" value="C:extracellular region"/>
    <property type="evidence" value="ECO:0007669"/>
    <property type="project" value="InterPro"/>
</dbReference>
<dbReference type="PANTHER" id="PTHR14096">
    <property type="entry name" value="APOLIPOPROTEIN L"/>
    <property type="match status" value="1"/>
</dbReference>
<evidence type="ECO:0000313" key="3">
    <source>
        <dbReference type="RefSeq" id="XP_004634731.2"/>
    </source>
</evidence>
<dbReference type="Proteomes" id="UP000515203">
    <property type="component" value="Unplaced"/>
</dbReference>
<dbReference type="OrthoDB" id="6363454at2759"/>
<dbReference type="GO" id="GO:0042157">
    <property type="term" value="P:lipoprotein metabolic process"/>
    <property type="evidence" value="ECO:0007669"/>
    <property type="project" value="InterPro"/>
</dbReference>
<dbReference type="PANTHER" id="PTHR14096:SF27">
    <property type="entry name" value="APOLIPOPROTEIN L2"/>
    <property type="match status" value="1"/>
</dbReference>
<organism evidence="2 3">
    <name type="scientific">Octodon degus</name>
    <name type="common">Degu</name>
    <name type="synonym">Sciurus degus</name>
    <dbReference type="NCBI Taxonomy" id="10160"/>
    <lineage>
        <taxon>Eukaryota</taxon>
        <taxon>Metazoa</taxon>
        <taxon>Chordata</taxon>
        <taxon>Craniata</taxon>
        <taxon>Vertebrata</taxon>
        <taxon>Euteleostomi</taxon>
        <taxon>Mammalia</taxon>
        <taxon>Eutheria</taxon>
        <taxon>Euarchontoglires</taxon>
        <taxon>Glires</taxon>
        <taxon>Rodentia</taxon>
        <taxon>Hystricomorpha</taxon>
        <taxon>Octodontidae</taxon>
        <taxon>Octodon</taxon>
    </lineage>
</organism>
<proteinExistence type="inferred from homology"/>
<dbReference type="AlphaFoldDB" id="A0A6P3EYM3"/>
<comment type="similarity">
    <text evidence="1">Belongs to the apolipoprotein L family.</text>
</comment>
<dbReference type="GO" id="GO:0008289">
    <property type="term" value="F:lipid binding"/>
    <property type="evidence" value="ECO:0007669"/>
    <property type="project" value="InterPro"/>
</dbReference>
<dbReference type="GO" id="GO:0016020">
    <property type="term" value="C:membrane"/>
    <property type="evidence" value="ECO:0007669"/>
    <property type="project" value="TreeGrafter"/>
</dbReference>
<dbReference type="GO" id="GO:0006869">
    <property type="term" value="P:lipid transport"/>
    <property type="evidence" value="ECO:0007669"/>
    <property type="project" value="InterPro"/>
</dbReference>
<accession>A0A6P3EYM3</accession>
<sequence length="296" mass="32424">MFTEEAELSRDEAKELHDYFKQHRANETAEDKIMLQEDNLARKKFLEVFPKVKAEIESCIQKLRALAERVDKVHKDCTISNVVTSSVGAFSGVLSIFGLLLAPFTAGSSLLLSAAGSGLGAATAVSDITTTAIEHSDTSSAEAEAQSILSASEDNMKILLEAESEPLFKYIIKRVTFRRNMKAMVSNIIALRRALADPALARDAMRFTSTGGLSARRTQQVKRAFQCTALSMTKTARLGAAGVRSLFLGLDVYNIVKDSQHLQEGAKAPLAEELRRKAQELEEELEELNQVLALCS</sequence>
<dbReference type="GeneID" id="101585607"/>
<gene>
    <name evidence="3" type="primary">LOC101585607</name>
</gene>
<reference evidence="3" key="1">
    <citation type="submission" date="2025-08" db="UniProtKB">
        <authorList>
            <consortium name="RefSeq"/>
        </authorList>
    </citation>
    <scope>IDENTIFICATION</scope>
</reference>
<dbReference type="InterPro" id="IPR008405">
    <property type="entry name" value="ApoL"/>
</dbReference>
<dbReference type="InParanoid" id="A0A6P3EYM3"/>
<evidence type="ECO:0000313" key="2">
    <source>
        <dbReference type="Proteomes" id="UP000515203"/>
    </source>
</evidence>
<keyword evidence="2" id="KW-1185">Reference proteome</keyword>
<name>A0A6P3EYM3_OCTDE</name>
<protein>
    <submittedName>
        <fullName evidence="3">Apolipoprotein L3-like</fullName>
    </submittedName>
</protein>
<evidence type="ECO:0000256" key="1">
    <source>
        <dbReference type="ARBA" id="ARBA00010090"/>
    </source>
</evidence>
<dbReference type="Pfam" id="PF05461">
    <property type="entry name" value="ApoL"/>
    <property type="match status" value="1"/>
</dbReference>